<evidence type="ECO:0000256" key="2">
    <source>
        <dbReference type="ARBA" id="ARBA00022801"/>
    </source>
</evidence>
<dbReference type="EMBL" id="LRIE01000070">
    <property type="protein sequence ID" value="KZM35487.1"/>
    <property type="molecule type" value="Genomic_DNA"/>
</dbReference>
<evidence type="ECO:0000313" key="7">
    <source>
        <dbReference type="Proteomes" id="UP000093412"/>
    </source>
</evidence>
<proteinExistence type="predicted"/>
<dbReference type="EC" id="3.8.1.2" evidence="4"/>
<sequence length="278" mass="29117">MTASEPSPGAVLPSLPDGVAPLAGDVAPGGAVDGVDGVLFDVDDTLVDTRGAFALAIDAVCAVHLPHLPVERYGEVLALWRSDPHGWYRAYTRGELTFDGQRMLRANELQETFGGAVLDEDGYAAWKTVFWGTFEESWRAHDDAAPVLGRLAAAGVKVGALSNASVALQTDKLARSGLSDVPMLVGVDTLGFGKPDPRVFLEACARLGTDPARTVYVGDELDVDARAAAVAGLTGVWIDRPGTRRGGPHEEDPEAARAAGVHVVATLDEVGDLVLAGR</sequence>
<dbReference type="PATRIC" id="fig|43678.3.peg.1999"/>
<dbReference type="Proteomes" id="UP000076447">
    <property type="component" value="Unassembled WGS sequence"/>
</dbReference>
<dbReference type="RefSeq" id="WP_322788284.1">
    <property type="nucleotide sequence ID" value="NZ_LRIE01000070.1"/>
</dbReference>
<dbReference type="Gene3D" id="3.40.50.1000">
    <property type="entry name" value="HAD superfamily/HAD-like"/>
    <property type="match status" value="1"/>
</dbReference>
<dbReference type="PANTHER" id="PTHR46470:SF4">
    <property type="entry name" value="5-AMINO-6-(5-PHOSPHO-D-RIBITYLAMINO)URACIL PHOSPHATASE YIGB"/>
    <property type="match status" value="1"/>
</dbReference>
<dbReference type="PRINTS" id="PR00413">
    <property type="entry name" value="HADHALOGNASE"/>
</dbReference>
<dbReference type="InterPro" id="IPR036412">
    <property type="entry name" value="HAD-like_sf"/>
</dbReference>
<keyword evidence="7" id="KW-1185">Reference proteome</keyword>
<comment type="cofactor">
    <cofactor evidence="1">
        <name>Mg(2+)</name>
        <dbReference type="ChEBI" id="CHEBI:18420"/>
    </cofactor>
</comment>
<dbReference type="Gene3D" id="1.20.120.1600">
    <property type="match status" value="1"/>
</dbReference>
<dbReference type="SFLD" id="SFLDG01129">
    <property type="entry name" value="C1.5:_HAD__Beta-PGM__Phosphata"/>
    <property type="match status" value="1"/>
</dbReference>
<keyword evidence="3" id="KW-0460">Magnesium</keyword>
<dbReference type="EMBL" id="MAQA01000012">
    <property type="protein sequence ID" value="OCI31927.1"/>
    <property type="molecule type" value="Genomic_DNA"/>
</dbReference>
<accession>A0A161XFG6</accession>
<dbReference type="Pfam" id="PF00702">
    <property type="entry name" value="Hydrolase"/>
    <property type="match status" value="1"/>
</dbReference>
<dbReference type="NCBIfam" id="TIGR01549">
    <property type="entry name" value="HAD-SF-IA-v1"/>
    <property type="match status" value="1"/>
</dbReference>
<dbReference type="GO" id="GO:0018784">
    <property type="term" value="F:(S)-2-haloacid dehalogenase activity"/>
    <property type="evidence" value="ECO:0007669"/>
    <property type="project" value="UniProtKB-EC"/>
</dbReference>
<dbReference type="STRING" id="43678.OJAG_19180"/>
<protein>
    <submittedName>
        <fullName evidence="4">(S)-2-haloacid dehalogenase 4A</fullName>
        <ecNumber evidence="4">3.8.1.2</ecNumber>
    </submittedName>
</protein>
<dbReference type="Proteomes" id="UP000093412">
    <property type="component" value="Unassembled WGS sequence"/>
</dbReference>
<keyword evidence="2 4" id="KW-0378">Hydrolase</keyword>
<dbReference type="PANTHER" id="PTHR46470">
    <property type="entry name" value="N-ACYLNEURAMINATE-9-PHOSPHATASE"/>
    <property type="match status" value="1"/>
</dbReference>
<evidence type="ECO:0000313" key="6">
    <source>
        <dbReference type="Proteomes" id="UP000076447"/>
    </source>
</evidence>
<dbReference type="InterPro" id="IPR023214">
    <property type="entry name" value="HAD_sf"/>
</dbReference>
<organism evidence="4 6">
    <name type="scientific">Oerskovia enterophila</name>
    <dbReference type="NCBI Taxonomy" id="43678"/>
    <lineage>
        <taxon>Bacteria</taxon>
        <taxon>Bacillati</taxon>
        <taxon>Actinomycetota</taxon>
        <taxon>Actinomycetes</taxon>
        <taxon>Micrococcales</taxon>
        <taxon>Cellulomonadaceae</taxon>
        <taxon>Oerskovia</taxon>
    </lineage>
</organism>
<reference evidence="5 7" key="2">
    <citation type="submission" date="2016-06" db="EMBL/GenBank/DDBJ databases">
        <title>Genome sequence of Oerskovia enterophila DSM 43852.</title>
        <authorList>
            <person name="Poehlein A."/>
            <person name="Jag V."/>
            <person name="Bengelsdorf F.R."/>
            <person name="Daniel R."/>
            <person name="Duerre P."/>
        </authorList>
    </citation>
    <scope>NUCLEOTIDE SEQUENCE [LARGE SCALE GENOMIC DNA]</scope>
    <source>
        <strain evidence="5 7">DSM 43852</strain>
    </source>
</reference>
<dbReference type="SUPFAM" id="SSF56784">
    <property type="entry name" value="HAD-like"/>
    <property type="match status" value="1"/>
</dbReference>
<name>A0A161XFG6_9CELL</name>
<dbReference type="SFLD" id="SFLDS00003">
    <property type="entry name" value="Haloacid_Dehalogenase"/>
    <property type="match status" value="1"/>
</dbReference>
<reference evidence="4 6" key="1">
    <citation type="submission" date="2016-01" db="EMBL/GenBank/DDBJ databases">
        <title>Genome sequence of Oerskovia enterophila VJag, an agar and cellulose degrading bacterium.</title>
        <authorList>
            <person name="Poehlein A."/>
            <person name="Jag V."/>
            <person name="Bengelsdorf F."/>
            <person name="Duerre P."/>
            <person name="Daniel R."/>
        </authorList>
    </citation>
    <scope>NUCLEOTIDE SEQUENCE [LARGE SCALE GENOMIC DNA]</scope>
    <source>
        <strain evidence="4 6">VJag</strain>
    </source>
</reference>
<evidence type="ECO:0000313" key="4">
    <source>
        <dbReference type="EMBL" id="KZM35487.1"/>
    </source>
</evidence>
<dbReference type="InterPro" id="IPR006439">
    <property type="entry name" value="HAD-SF_hydro_IA"/>
</dbReference>
<dbReference type="InterPro" id="IPR051400">
    <property type="entry name" value="HAD-like_hydrolase"/>
</dbReference>
<evidence type="ECO:0000256" key="3">
    <source>
        <dbReference type="ARBA" id="ARBA00022842"/>
    </source>
</evidence>
<comment type="caution">
    <text evidence="4">The sequence shown here is derived from an EMBL/GenBank/DDBJ whole genome shotgun (WGS) entry which is preliminary data.</text>
</comment>
<dbReference type="AlphaFoldDB" id="A0A161XFG6"/>
<gene>
    <name evidence="4" type="primary">hdl IVa_2</name>
    <name evidence="5" type="synonym">hdl IVa_1</name>
    <name evidence="5" type="ORF">OERS_14340</name>
    <name evidence="4" type="ORF">OJAG_19180</name>
</gene>
<dbReference type="GO" id="GO:0044281">
    <property type="term" value="P:small molecule metabolic process"/>
    <property type="evidence" value="ECO:0007669"/>
    <property type="project" value="UniProtKB-ARBA"/>
</dbReference>
<evidence type="ECO:0000313" key="5">
    <source>
        <dbReference type="EMBL" id="OCI31927.1"/>
    </source>
</evidence>
<evidence type="ECO:0000256" key="1">
    <source>
        <dbReference type="ARBA" id="ARBA00001946"/>
    </source>
</evidence>